<evidence type="ECO:0000256" key="5">
    <source>
        <dbReference type="ARBA" id="ARBA00022729"/>
    </source>
</evidence>
<comment type="caution">
    <text evidence="11">The sequence shown here is derived from an EMBL/GenBank/DDBJ whole genome shotgun (WGS) entry which is preliminary data.</text>
</comment>
<dbReference type="GO" id="GO:0006869">
    <property type="term" value="P:lipid transport"/>
    <property type="evidence" value="ECO:0007669"/>
    <property type="project" value="InterPro"/>
</dbReference>
<comment type="subcellular location">
    <subcellularLocation>
        <location evidence="1">Cell membrane</location>
        <topology evidence="1">Lipid-anchor</topology>
        <topology evidence="1">GPI-anchor</topology>
    </subcellularLocation>
</comment>
<evidence type="ECO:0000256" key="3">
    <source>
        <dbReference type="ARBA" id="ARBA00022475"/>
    </source>
</evidence>
<evidence type="ECO:0000256" key="1">
    <source>
        <dbReference type="ARBA" id="ARBA00004609"/>
    </source>
</evidence>
<dbReference type="PRINTS" id="PR00382">
    <property type="entry name" value="LIPIDTRNSFER"/>
</dbReference>
<keyword evidence="3" id="KW-1003">Cell membrane</keyword>
<keyword evidence="5" id="KW-0732">Signal</keyword>
<evidence type="ECO:0000256" key="2">
    <source>
        <dbReference type="ARBA" id="ARBA00009748"/>
    </source>
</evidence>
<feature type="compositionally biased region" description="Low complexity" evidence="9">
    <location>
        <begin position="155"/>
        <end position="184"/>
    </location>
</feature>
<dbReference type="InterPro" id="IPR036312">
    <property type="entry name" value="Bifun_inhib/LTP/seed_sf"/>
</dbReference>
<gene>
    <name evidence="11" type="ORF">Nepgr_019299</name>
</gene>
<protein>
    <recommendedName>
        <fullName evidence="10">Bifunctional inhibitor/plant lipid transfer protein/seed storage helical domain-containing protein</fullName>
    </recommendedName>
</protein>
<evidence type="ECO:0000256" key="7">
    <source>
        <dbReference type="ARBA" id="ARBA00023180"/>
    </source>
</evidence>
<keyword evidence="4" id="KW-0472">Membrane</keyword>
<dbReference type="Pfam" id="PF14368">
    <property type="entry name" value="LTP_2"/>
    <property type="match status" value="1"/>
</dbReference>
<evidence type="ECO:0000313" key="11">
    <source>
        <dbReference type="EMBL" id="GMH17458.1"/>
    </source>
</evidence>
<evidence type="ECO:0000256" key="9">
    <source>
        <dbReference type="SAM" id="MobiDB-lite"/>
    </source>
</evidence>
<evidence type="ECO:0000256" key="4">
    <source>
        <dbReference type="ARBA" id="ARBA00022622"/>
    </source>
</evidence>
<dbReference type="GO" id="GO:0008289">
    <property type="term" value="F:lipid binding"/>
    <property type="evidence" value="ECO:0007669"/>
    <property type="project" value="InterPro"/>
</dbReference>
<reference evidence="11" key="1">
    <citation type="submission" date="2023-05" db="EMBL/GenBank/DDBJ databases">
        <title>Nepenthes gracilis genome sequencing.</title>
        <authorList>
            <person name="Fukushima K."/>
        </authorList>
    </citation>
    <scope>NUCLEOTIDE SEQUENCE</scope>
    <source>
        <strain evidence="11">SING2019-196</strain>
    </source>
</reference>
<dbReference type="GO" id="GO:0005886">
    <property type="term" value="C:plasma membrane"/>
    <property type="evidence" value="ECO:0007669"/>
    <property type="project" value="UniProtKB-SubCell"/>
</dbReference>
<dbReference type="GO" id="GO:0098552">
    <property type="term" value="C:side of membrane"/>
    <property type="evidence" value="ECO:0007669"/>
    <property type="project" value="UniProtKB-KW"/>
</dbReference>
<keyword evidence="12" id="KW-1185">Reference proteome</keyword>
<dbReference type="Gene3D" id="1.10.110.10">
    <property type="entry name" value="Plant lipid-transfer and hydrophobic proteins"/>
    <property type="match status" value="1"/>
</dbReference>
<keyword evidence="8" id="KW-0449">Lipoprotein</keyword>
<dbReference type="InterPro" id="IPR016140">
    <property type="entry name" value="Bifunc_inhib/LTP/seed_store"/>
</dbReference>
<evidence type="ECO:0000259" key="10">
    <source>
        <dbReference type="SMART" id="SM00499"/>
    </source>
</evidence>
<name>A0AAD3XU87_NEPGR</name>
<dbReference type="SUPFAM" id="SSF47699">
    <property type="entry name" value="Bifunctional inhibitor/lipid-transfer protein/seed storage 2S albumin"/>
    <property type="match status" value="1"/>
</dbReference>
<dbReference type="FunFam" id="1.10.110.10:FF:000001">
    <property type="entry name" value="Bifunctional inhibitor/lipid-transfer protein/seed storage 2S albumin superfamily protein"/>
    <property type="match status" value="1"/>
</dbReference>
<dbReference type="AlphaFoldDB" id="A0AAD3XU87"/>
<feature type="domain" description="Bifunctional inhibitor/plant lipid transfer protein/seed storage helical" evidence="10">
    <location>
        <begin position="72"/>
        <end position="150"/>
    </location>
</feature>
<dbReference type="InterPro" id="IPR043325">
    <property type="entry name" value="LTSS"/>
</dbReference>
<organism evidence="11 12">
    <name type="scientific">Nepenthes gracilis</name>
    <name type="common">Slender pitcher plant</name>
    <dbReference type="NCBI Taxonomy" id="150966"/>
    <lineage>
        <taxon>Eukaryota</taxon>
        <taxon>Viridiplantae</taxon>
        <taxon>Streptophyta</taxon>
        <taxon>Embryophyta</taxon>
        <taxon>Tracheophyta</taxon>
        <taxon>Spermatophyta</taxon>
        <taxon>Magnoliopsida</taxon>
        <taxon>eudicotyledons</taxon>
        <taxon>Gunneridae</taxon>
        <taxon>Pentapetalae</taxon>
        <taxon>Caryophyllales</taxon>
        <taxon>Nepenthaceae</taxon>
        <taxon>Nepenthes</taxon>
    </lineage>
</organism>
<keyword evidence="4" id="KW-0336">GPI-anchor</keyword>
<evidence type="ECO:0000256" key="8">
    <source>
        <dbReference type="ARBA" id="ARBA00023288"/>
    </source>
</evidence>
<accession>A0AAD3XU87</accession>
<evidence type="ECO:0000313" key="12">
    <source>
        <dbReference type="Proteomes" id="UP001279734"/>
    </source>
</evidence>
<proteinExistence type="inferred from homology"/>
<sequence>MPSKCDTVSIRLPFINSLTAVHGIRTHSIRTMNPKPFLFIAFAATCHAVLASGNSPEVYPQPASPATGKGDCSFLIVDMANCVSYLSNGSNDTKPDSACCLGLQTVLKSNAGCLCAALNNTAGFGIDLNMSRAVSLPAACHVTSPPITKCDGTKSASLPPSSSPTPRRTAPASSTPKSPAPSSSSASYMIVTMATTSLIYLSV</sequence>
<dbReference type="CDD" id="cd00010">
    <property type="entry name" value="AAI_LTSS"/>
    <property type="match status" value="1"/>
</dbReference>
<comment type="similarity">
    <text evidence="2">Belongs to the plant LTP family.</text>
</comment>
<keyword evidence="7" id="KW-0325">Glycoprotein</keyword>
<keyword evidence="6" id="KW-1015">Disulfide bond</keyword>
<dbReference type="SMART" id="SM00499">
    <property type="entry name" value="AAI"/>
    <property type="match status" value="1"/>
</dbReference>
<evidence type="ECO:0000256" key="6">
    <source>
        <dbReference type="ARBA" id="ARBA00023157"/>
    </source>
</evidence>
<dbReference type="InterPro" id="IPR000528">
    <property type="entry name" value="Plant_nsLTP"/>
</dbReference>
<dbReference type="EMBL" id="BSYO01000018">
    <property type="protein sequence ID" value="GMH17458.1"/>
    <property type="molecule type" value="Genomic_DNA"/>
</dbReference>
<feature type="region of interest" description="Disordered" evidence="9">
    <location>
        <begin position="150"/>
        <end position="184"/>
    </location>
</feature>
<dbReference type="Proteomes" id="UP001279734">
    <property type="component" value="Unassembled WGS sequence"/>
</dbReference>
<dbReference type="PANTHER" id="PTHR33044">
    <property type="entry name" value="BIFUNCTIONAL INHIBITOR/LIPID-TRANSFER PROTEIN/SEED STORAGE 2S ALBUMIN SUPERFAMILY PROTEIN-RELATED"/>
    <property type="match status" value="1"/>
</dbReference>